<name>A0AAD9ULS3_RIDPI</name>
<dbReference type="Proteomes" id="UP001209878">
    <property type="component" value="Unassembled WGS sequence"/>
</dbReference>
<keyword evidence="1" id="KW-1133">Transmembrane helix</keyword>
<protein>
    <submittedName>
        <fullName evidence="2">Uncharacterized protein</fullName>
    </submittedName>
</protein>
<proteinExistence type="predicted"/>
<gene>
    <name evidence="2" type="ORF">NP493_2g01031</name>
</gene>
<keyword evidence="1" id="KW-0812">Transmembrane</keyword>
<evidence type="ECO:0000256" key="1">
    <source>
        <dbReference type="SAM" id="Phobius"/>
    </source>
</evidence>
<reference evidence="2" key="1">
    <citation type="journal article" date="2023" name="Mol. Biol. Evol.">
        <title>Third-Generation Sequencing Reveals the Adaptive Role of the Epigenome in Three Deep-Sea Polychaetes.</title>
        <authorList>
            <person name="Perez M."/>
            <person name="Aroh O."/>
            <person name="Sun Y."/>
            <person name="Lan Y."/>
            <person name="Juniper S.K."/>
            <person name="Young C.R."/>
            <person name="Angers B."/>
            <person name="Qian P.Y."/>
        </authorList>
    </citation>
    <scope>NUCLEOTIDE SEQUENCE</scope>
    <source>
        <strain evidence="2">R07B-5</strain>
    </source>
</reference>
<keyword evidence="3" id="KW-1185">Reference proteome</keyword>
<keyword evidence="1" id="KW-0472">Membrane</keyword>
<dbReference type="AlphaFoldDB" id="A0AAD9ULS3"/>
<feature type="transmembrane region" description="Helical" evidence="1">
    <location>
        <begin position="60"/>
        <end position="83"/>
    </location>
</feature>
<evidence type="ECO:0000313" key="3">
    <source>
        <dbReference type="Proteomes" id="UP001209878"/>
    </source>
</evidence>
<accession>A0AAD9ULS3</accession>
<organism evidence="2 3">
    <name type="scientific">Ridgeia piscesae</name>
    <name type="common">Tubeworm</name>
    <dbReference type="NCBI Taxonomy" id="27915"/>
    <lineage>
        <taxon>Eukaryota</taxon>
        <taxon>Metazoa</taxon>
        <taxon>Spiralia</taxon>
        <taxon>Lophotrochozoa</taxon>
        <taxon>Annelida</taxon>
        <taxon>Polychaeta</taxon>
        <taxon>Sedentaria</taxon>
        <taxon>Canalipalpata</taxon>
        <taxon>Sabellida</taxon>
        <taxon>Siboglinidae</taxon>
        <taxon>Ridgeia</taxon>
    </lineage>
</organism>
<dbReference type="EMBL" id="JAODUO010000002">
    <property type="protein sequence ID" value="KAK2194081.1"/>
    <property type="molecule type" value="Genomic_DNA"/>
</dbReference>
<comment type="caution">
    <text evidence="2">The sequence shown here is derived from an EMBL/GenBank/DDBJ whole genome shotgun (WGS) entry which is preliminary data.</text>
</comment>
<sequence>MPEASYVDIVANNAFFPSRSQVRPLGNRTYLATELRVSGNKSSDWLGIAPPNAHYDDEGALYYIIVIILVYGMSIIMMIVSLIKKSKQDNAVTRYMKDIDNIRRLERTYREAPPLRVALNVNYKMAPCAQQRSGAVTARRPRHAWVDFRSYLGRIASGVDARTTGRRV</sequence>
<evidence type="ECO:0000313" key="2">
    <source>
        <dbReference type="EMBL" id="KAK2194081.1"/>
    </source>
</evidence>